<comment type="similarity">
    <text evidence="1">Belongs to the NAD(P)-dependent epimerase/dehydratase family. SDR39U1 subfamily.</text>
</comment>
<evidence type="ECO:0000259" key="2">
    <source>
        <dbReference type="Pfam" id="PF01370"/>
    </source>
</evidence>
<dbReference type="InterPro" id="IPR001509">
    <property type="entry name" value="Epimerase_deHydtase"/>
</dbReference>
<dbReference type="AlphaFoldDB" id="A0A927BRD6"/>
<dbReference type="Pfam" id="PF01370">
    <property type="entry name" value="Epimerase"/>
    <property type="match status" value="1"/>
</dbReference>
<dbReference type="PANTHER" id="PTHR11092">
    <property type="entry name" value="SUGAR NUCLEOTIDE EPIMERASE RELATED"/>
    <property type="match status" value="1"/>
</dbReference>
<dbReference type="InterPro" id="IPR010099">
    <property type="entry name" value="SDR39U1"/>
</dbReference>
<evidence type="ECO:0000256" key="1">
    <source>
        <dbReference type="ARBA" id="ARBA00009353"/>
    </source>
</evidence>
<dbReference type="EMBL" id="JACXIZ010000010">
    <property type="protein sequence ID" value="MBD2844300.1"/>
    <property type="molecule type" value="Genomic_DNA"/>
</dbReference>
<evidence type="ECO:0000259" key="3">
    <source>
        <dbReference type="Pfam" id="PF08338"/>
    </source>
</evidence>
<dbReference type="Pfam" id="PF08338">
    <property type="entry name" value="DUF1731"/>
    <property type="match status" value="1"/>
</dbReference>
<keyword evidence="5" id="KW-1185">Reference proteome</keyword>
<proteinExistence type="inferred from homology"/>
<dbReference type="Proteomes" id="UP000621560">
    <property type="component" value="Unassembled WGS sequence"/>
</dbReference>
<dbReference type="CDD" id="cd05242">
    <property type="entry name" value="SDR_a8"/>
    <property type="match status" value="1"/>
</dbReference>
<sequence length="299" mass="32770">MRVAVTGGSGFVGGALVSALLARGDEVWIVTRSTGHVERSDPKLHVITWEDMAAKPERLEGVQAVVNLAGESIDQRWTSESKERIVKSRTDAADRVARLVRALQRGPEVVVNASGISYYGTSETARFDESSPQRITDFLSSVVDKWEKAAEEIPVPRLVKLRVGVVLDSEGGAFPKMAMPYRLFGGGPVGSGRQWLPWIHLEDIVRLILFCIDNPAIEGPVNASAPEPVTNDRFGRAIARAMRRPHWFPVPAFLMKALFGEMSVVLLDGQHAVPRRALDAGFAFRYPDIDTAMQELVGG</sequence>
<comment type="caution">
    <text evidence="4">The sequence shown here is derived from an EMBL/GenBank/DDBJ whole genome shotgun (WGS) entry which is preliminary data.</text>
</comment>
<dbReference type="InterPro" id="IPR036291">
    <property type="entry name" value="NAD(P)-bd_dom_sf"/>
</dbReference>
<dbReference type="InterPro" id="IPR013549">
    <property type="entry name" value="DUF1731"/>
</dbReference>
<accession>A0A927BRD6</accession>
<organism evidence="4 5">
    <name type="scientific">Paenibacillus sabuli</name>
    <dbReference type="NCBI Taxonomy" id="2772509"/>
    <lineage>
        <taxon>Bacteria</taxon>
        <taxon>Bacillati</taxon>
        <taxon>Bacillota</taxon>
        <taxon>Bacilli</taxon>
        <taxon>Bacillales</taxon>
        <taxon>Paenibacillaceae</taxon>
        <taxon>Paenibacillus</taxon>
    </lineage>
</organism>
<name>A0A927BRD6_9BACL</name>
<dbReference type="Gene3D" id="3.40.50.720">
    <property type="entry name" value="NAD(P)-binding Rossmann-like Domain"/>
    <property type="match status" value="1"/>
</dbReference>
<dbReference type="NCBIfam" id="TIGR01777">
    <property type="entry name" value="yfcH"/>
    <property type="match status" value="1"/>
</dbReference>
<feature type="domain" description="NAD-dependent epimerase/dehydratase" evidence="2">
    <location>
        <begin position="3"/>
        <end position="130"/>
    </location>
</feature>
<protein>
    <submittedName>
        <fullName evidence="4">TIGR01777 family protein</fullName>
    </submittedName>
</protein>
<dbReference type="RefSeq" id="WP_190914856.1">
    <property type="nucleotide sequence ID" value="NZ_JACXIZ010000010.1"/>
</dbReference>
<feature type="domain" description="DUF1731" evidence="3">
    <location>
        <begin position="250"/>
        <end position="296"/>
    </location>
</feature>
<dbReference type="SUPFAM" id="SSF51735">
    <property type="entry name" value="NAD(P)-binding Rossmann-fold domains"/>
    <property type="match status" value="1"/>
</dbReference>
<gene>
    <name evidence="4" type="ORF">IDH44_03790</name>
</gene>
<reference evidence="4" key="1">
    <citation type="submission" date="2020-09" db="EMBL/GenBank/DDBJ databases">
        <title>A novel bacterium of genus Paenibacillus, isolated from South China Sea.</title>
        <authorList>
            <person name="Huang H."/>
            <person name="Mo K."/>
            <person name="Hu Y."/>
        </authorList>
    </citation>
    <scope>NUCLEOTIDE SEQUENCE</scope>
    <source>
        <strain evidence="4">IB182496</strain>
    </source>
</reference>
<evidence type="ECO:0000313" key="5">
    <source>
        <dbReference type="Proteomes" id="UP000621560"/>
    </source>
</evidence>
<dbReference type="PANTHER" id="PTHR11092:SF0">
    <property type="entry name" value="EPIMERASE FAMILY PROTEIN SDR39U1"/>
    <property type="match status" value="1"/>
</dbReference>
<evidence type="ECO:0000313" key="4">
    <source>
        <dbReference type="EMBL" id="MBD2844300.1"/>
    </source>
</evidence>